<proteinExistence type="predicted"/>
<evidence type="ECO:0000313" key="3">
    <source>
        <dbReference type="Proteomes" id="UP000324222"/>
    </source>
</evidence>
<accession>A0A5B7E6J1</accession>
<dbReference type="AlphaFoldDB" id="A0A5B7E6J1"/>
<comment type="caution">
    <text evidence="2">The sequence shown here is derived from an EMBL/GenBank/DDBJ whole genome shotgun (WGS) entry which is preliminary data.</text>
</comment>
<keyword evidence="3" id="KW-1185">Reference proteome</keyword>
<reference evidence="2 3" key="1">
    <citation type="submission" date="2019-05" db="EMBL/GenBank/DDBJ databases">
        <title>Another draft genome of Portunus trituberculatus and its Hox gene families provides insights of decapod evolution.</title>
        <authorList>
            <person name="Jeong J.-H."/>
            <person name="Song I."/>
            <person name="Kim S."/>
            <person name="Choi T."/>
            <person name="Kim D."/>
            <person name="Ryu S."/>
            <person name="Kim W."/>
        </authorList>
    </citation>
    <scope>NUCLEOTIDE SEQUENCE [LARGE SCALE GENOMIC DNA]</scope>
    <source>
        <tissue evidence="2">Muscle</tissue>
    </source>
</reference>
<feature type="compositionally biased region" description="Low complexity" evidence="1">
    <location>
        <begin position="58"/>
        <end position="72"/>
    </location>
</feature>
<evidence type="ECO:0000313" key="2">
    <source>
        <dbReference type="EMBL" id="MPC28957.1"/>
    </source>
</evidence>
<feature type="region of interest" description="Disordered" evidence="1">
    <location>
        <begin position="58"/>
        <end position="85"/>
    </location>
</feature>
<dbReference type="Proteomes" id="UP000324222">
    <property type="component" value="Unassembled WGS sequence"/>
</dbReference>
<protein>
    <submittedName>
        <fullName evidence="2">Uncharacterized protein</fullName>
    </submittedName>
</protein>
<dbReference type="EMBL" id="VSRR010001993">
    <property type="protein sequence ID" value="MPC28957.1"/>
    <property type="molecule type" value="Genomic_DNA"/>
</dbReference>
<name>A0A5B7E6J1_PORTR</name>
<organism evidence="2 3">
    <name type="scientific">Portunus trituberculatus</name>
    <name type="common">Swimming crab</name>
    <name type="synonym">Neptunus trituberculatus</name>
    <dbReference type="NCBI Taxonomy" id="210409"/>
    <lineage>
        <taxon>Eukaryota</taxon>
        <taxon>Metazoa</taxon>
        <taxon>Ecdysozoa</taxon>
        <taxon>Arthropoda</taxon>
        <taxon>Crustacea</taxon>
        <taxon>Multicrustacea</taxon>
        <taxon>Malacostraca</taxon>
        <taxon>Eumalacostraca</taxon>
        <taxon>Eucarida</taxon>
        <taxon>Decapoda</taxon>
        <taxon>Pleocyemata</taxon>
        <taxon>Brachyura</taxon>
        <taxon>Eubrachyura</taxon>
        <taxon>Portunoidea</taxon>
        <taxon>Portunidae</taxon>
        <taxon>Portuninae</taxon>
        <taxon>Portunus</taxon>
    </lineage>
</organism>
<gene>
    <name evidence="2" type="ORF">E2C01_022173</name>
</gene>
<evidence type="ECO:0000256" key="1">
    <source>
        <dbReference type="SAM" id="MobiDB-lite"/>
    </source>
</evidence>
<sequence length="169" mass="18089">MSLAQKESLALKLLYSLDSHSEVAGVGHGEIHTVHSQLASFLESLHVLTTHSATLSISPSPTTSLSLPTSLSGDEGGPSSTAAHNHSTWTMRGRLLCAIVQLVGDGCESLQNGIVPPATVPHCILGVTGEQLVPVSHGLPRKVKIARHLSPCGIHPLLQRHYQLRRRLW</sequence>